<accession>A0AAN6GF62</accession>
<dbReference type="GO" id="GO:0000981">
    <property type="term" value="F:DNA-binding transcription factor activity, RNA polymerase II-specific"/>
    <property type="evidence" value="ECO:0007669"/>
    <property type="project" value="InterPro"/>
</dbReference>
<protein>
    <recommendedName>
        <fullName evidence="9">C2H2-type domain-containing protein</fullName>
    </recommendedName>
</protein>
<dbReference type="InterPro" id="IPR036236">
    <property type="entry name" value="Znf_C2H2_sf"/>
</dbReference>
<evidence type="ECO:0000313" key="11">
    <source>
        <dbReference type="Proteomes" id="UP001176521"/>
    </source>
</evidence>
<reference evidence="10" key="1">
    <citation type="journal article" date="2023" name="PhytoFront">
        <title>Draft Genome Resources of Seven Strains of Tilletia horrida, Causal Agent of Kernel Smut of Rice.</title>
        <authorList>
            <person name="Khanal S."/>
            <person name="Antony Babu S."/>
            <person name="Zhou X.G."/>
        </authorList>
    </citation>
    <scope>NUCLEOTIDE SEQUENCE</scope>
    <source>
        <strain evidence="10">TX3</strain>
    </source>
</reference>
<evidence type="ECO:0000259" key="9">
    <source>
        <dbReference type="PROSITE" id="PS50157"/>
    </source>
</evidence>
<dbReference type="GO" id="GO:0006351">
    <property type="term" value="P:DNA-templated transcription"/>
    <property type="evidence" value="ECO:0007669"/>
    <property type="project" value="InterPro"/>
</dbReference>
<dbReference type="InterPro" id="IPR007219">
    <property type="entry name" value="XnlR_reg_dom"/>
</dbReference>
<evidence type="ECO:0000256" key="7">
    <source>
        <dbReference type="PROSITE-ProRule" id="PRU00042"/>
    </source>
</evidence>
<dbReference type="EMBL" id="JAPDMQ010000130">
    <property type="protein sequence ID" value="KAK0533801.1"/>
    <property type="molecule type" value="Genomic_DNA"/>
</dbReference>
<dbReference type="GO" id="GO:0000978">
    <property type="term" value="F:RNA polymerase II cis-regulatory region sequence-specific DNA binding"/>
    <property type="evidence" value="ECO:0007669"/>
    <property type="project" value="InterPro"/>
</dbReference>
<dbReference type="Gene3D" id="3.30.160.60">
    <property type="entry name" value="Classic Zinc Finger"/>
    <property type="match status" value="1"/>
</dbReference>
<dbReference type="Proteomes" id="UP001176521">
    <property type="component" value="Unassembled WGS sequence"/>
</dbReference>
<comment type="subcellular location">
    <subcellularLocation>
        <location evidence="1">Nucleus</location>
    </subcellularLocation>
</comment>
<feature type="compositionally biased region" description="Basic residues" evidence="8">
    <location>
        <begin position="240"/>
        <end position="251"/>
    </location>
</feature>
<evidence type="ECO:0000256" key="3">
    <source>
        <dbReference type="ARBA" id="ARBA00022737"/>
    </source>
</evidence>
<dbReference type="AlphaFoldDB" id="A0AAN6GF62"/>
<keyword evidence="5" id="KW-0862">Zinc</keyword>
<proteinExistence type="predicted"/>
<gene>
    <name evidence="10" type="ORF">OC842_002861</name>
</gene>
<feature type="region of interest" description="Disordered" evidence="8">
    <location>
        <begin position="1"/>
        <end position="57"/>
    </location>
</feature>
<dbReference type="PROSITE" id="PS50157">
    <property type="entry name" value="ZINC_FINGER_C2H2_2"/>
    <property type="match status" value="1"/>
</dbReference>
<evidence type="ECO:0000256" key="8">
    <source>
        <dbReference type="SAM" id="MobiDB-lite"/>
    </source>
</evidence>
<keyword evidence="4 7" id="KW-0863">Zinc-finger</keyword>
<dbReference type="InterPro" id="IPR013087">
    <property type="entry name" value="Znf_C2H2_type"/>
</dbReference>
<evidence type="ECO:0000256" key="1">
    <source>
        <dbReference type="ARBA" id="ARBA00004123"/>
    </source>
</evidence>
<feature type="region of interest" description="Disordered" evidence="8">
    <location>
        <begin position="78"/>
        <end position="144"/>
    </location>
</feature>
<feature type="region of interest" description="Disordered" evidence="8">
    <location>
        <begin position="412"/>
        <end position="452"/>
    </location>
</feature>
<feature type="domain" description="C2H2-type" evidence="9">
    <location>
        <begin position="165"/>
        <end position="192"/>
    </location>
</feature>
<dbReference type="GO" id="GO:0005634">
    <property type="term" value="C:nucleus"/>
    <property type="evidence" value="ECO:0007669"/>
    <property type="project" value="UniProtKB-SubCell"/>
</dbReference>
<organism evidence="10 11">
    <name type="scientific">Tilletia horrida</name>
    <dbReference type="NCBI Taxonomy" id="155126"/>
    <lineage>
        <taxon>Eukaryota</taxon>
        <taxon>Fungi</taxon>
        <taxon>Dikarya</taxon>
        <taxon>Basidiomycota</taxon>
        <taxon>Ustilaginomycotina</taxon>
        <taxon>Exobasidiomycetes</taxon>
        <taxon>Tilletiales</taxon>
        <taxon>Tilletiaceae</taxon>
        <taxon>Tilletia</taxon>
    </lineage>
</organism>
<evidence type="ECO:0000313" key="10">
    <source>
        <dbReference type="EMBL" id="KAK0533801.1"/>
    </source>
</evidence>
<evidence type="ECO:0000256" key="4">
    <source>
        <dbReference type="ARBA" id="ARBA00022771"/>
    </source>
</evidence>
<evidence type="ECO:0000256" key="6">
    <source>
        <dbReference type="ARBA" id="ARBA00023242"/>
    </source>
</evidence>
<dbReference type="InterPro" id="IPR051059">
    <property type="entry name" value="VerF-like"/>
</dbReference>
<keyword evidence="2" id="KW-0479">Metal-binding</keyword>
<dbReference type="GO" id="GO:0008270">
    <property type="term" value="F:zinc ion binding"/>
    <property type="evidence" value="ECO:0007669"/>
    <property type="project" value="UniProtKB-KW"/>
</dbReference>
<dbReference type="GO" id="GO:0000785">
    <property type="term" value="C:chromatin"/>
    <property type="evidence" value="ECO:0007669"/>
    <property type="project" value="TreeGrafter"/>
</dbReference>
<comment type="caution">
    <text evidence="10">The sequence shown here is derived from an EMBL/GenBank/DDBJ whole genome shotgun (WGS) entry which is preliminary data.</text>
</comment>
<sequence length="1226" mass="129021">MQNAPTPPARPPSTPGSAAAAAGAYSSHPALPMLSSLGPPGTMHAANGAPLPPFIPEGGPPPHSLFYHTSAAAAFAGGAVGHHHPGHGPHSGRTTPGSMGRGAAGGNKIQSGSRPGSKGGWTAPGAHKQFGTIEDDGGADMSASSHAAAHAAQVASSATPNGPPFVCAACKQTYSRLEYLRRHERRHADIRPFVCACGKGFSRSDVLGRHKKQCKAVVGDSGSKDGDSNSDREQGGPPTKKQRRSGGGRKKKEQDNSGYTDPSNSSFPQYGSTDASPSSSSQEGHNNSMDPVHHSNIDPALSALSQASLMDQELANSTAAQDAAGIFQPTADYAARIPYGQEVNLAFPFTSAPVAAGAAAAAAPNAVMTTSADVANAASVALAELAAAATATMVPSQSNNFGAAALATAGSSAPTSRHESQTWSPIESGTGSGSGSPSGNKSGDEANDTSPTPEQALLRVVGGSQEVRAGINSLQIQQALVSAPTFNGGGALVQSGSGAVGFPGAMSGQAIGMSAVPGLPNGAQTNLFSAQNNSSLEWILSPSIQQLMAWANASNTGTSSLGSDRSNFGYFQNVPGLSNSSSTTSLSIPSLSEDLAVLNSIVPNENIGDIQAAFGPGAAAAAAASIGQTSDMSHAGGMGMFGGAGAGGYMEGAASAIANGVASESEPGLATALAALKRSQARSARNAFSEVLALDLQKAFTDPRNPFFIPQHLFRACYSIPHWDLPPLTRLSMLAFHSQKNLLKHFPFIHEPSFRIDTTPGCLAFATCMLGGSETGRKWWAGEETLPRPEGAHIVEELKSEGHSYDEEDGQVLVRHVVMYEKMDMLLRVFSVRCKSQLDRIAAVQCLSLLQWKELLEADPERRARAALTQQKVTAYARKSGFFDPKAEWTERRITYTASQVLDTMLSEAAELCFSYSFLPTYLPGCPDEEKIWRRWCDWEGRRRTAFILYIVDTVAHLDTGATMIVASQDVVHIPLPTPDYIWRATTPETWYVALENYRGPTLHEALHQLLGPGTEEIPPVKEMPSIVGAHGPFARSVMMFTLLRGVLALMEGRQSRVARPSPLLQYFGAPLAPDGGRSELRIFKHALTRWRKAWDGDALCKNVGWVQRWDDPSVLDTGDGMHIDGGDDMSTRASATASSPMFTSRTSHGATPLCDDALPFYWLGHVLLDHVSRGKKLPQRPVGSTLAAGKENISNKTKAKLSAGTSTDLGATVPDFRVLLKLAKQ</sequence>
<feature type="compositionally biased region" description="Pro residues" evidence="8">
    <location>
        <begin position="1"/>
        <end position="14"/>
    </location>
</feature>
<feature type="compositionally biased region" description="Low complexity" evidence="8">
    <location>
        <begin position="15"/>
        <end position="30"/>
    </location>
</feature>
<dbReference type="Pfam" id="PF04082">
    <property type="entry name" value="Fungal_trans"/>
    <property type="match status" value="1"/>
</dbReference>
<feature type="compositionally biased region" description="Polar residues" evidence="8">
    <location>
        <begin position="256"/>
        <end position="289"/>
    </location>
</feature>
<dbReference type="PANTHER" id="PTHR40626">
    <property type="entry name" value="MIP31509P"/>
    <property type="match status" value="1"/>
</dbReference>
<dbReference type="PROSITE" id="PS00028">
    <property type="entry name" value="ZINC_FINGER_C2H2_1"/>
    <property type="match status" value="1"/>
</dbReference>
<evidence type="ECO:0000256" key="2">
    <source>
        <dbReference type="ARBA" id="ARBA00022723"/>
    </source>
</evidence>
<feature type="compositionally biased region" description="Basic and acidic residues" evidence="8">
    <location>
        <begin position="222"/>
        <end position="234"/>
    </location>
</feature>
<feature type="region of interest" description="Disordered" evidence="8">
    <location>
        <begin position="216"/>
        <end position="296"/>
    </location>
</feature>
<keyword evidence="6" id="KW-0539">Nucleus</keyword>
<evidence type="ECO:0000256" key="5">
    <source>
        <dbReference type="ARBA" id="ARBA00022833"/>
    </source>
</evidence>
<keyword evidence="11" id="KW-1185">Reference proteome</keyword>
<dbReference type="SUPFAM" id="SSF57667">
    <property type="entry name" value="beta-beta-alpha zinc fingers"/>
    <property type="match status" value="1"/>
</dbReference>
<name>A0AAN6GF62_9BASI</name>
<dbReference type="PANTHER" id="PTHR40626:SF32">
    <property type="entry name" value="ZINC FINGER PROTEIN RST2"/>
    <property type="match status" value="1"/>
</dbReference>
<keyword evidence="3" id="KW-0677">Repeat</keyword>